<comment type="caution">
    <text evidence="2">The sequence shown here is derived from an EMBL/GenBank/DDBJ whole genome shotgun (WGS) entry which is preliminary data.</text>
</comment>
<protein>
    <submittedName>
        <fullName evidence="2">VOC family protein</fullName>
    </submittedName>
</protein>
<dbReference type="Gene3D" id="3.10.180.10">
    <property type="entry name" value="2,3-Dihydroxybiphenyl 1,2-Dioxygenase, domain 1"/>
    <property type="match status" value="1"/>
</dbReference>
<proteinExistence type="predicted"/>
<evidence type="ECO:0000313" key="3">
    <source>
        <dbReference type="Proteomes" id="UP001551675"/>
    </source>
</evidence>
<dbReference type="RefSeq" id="WP_358137968.1">
    <property type="nucleotide sequence ID" value="NZ_JBFALK010000017.1"/>
</dbReference>
<organism evidence="2 3">
    <name type="scientific">Microtetraspora glauca</name>
    <dbReference type="NCBI Taxonomy" id="1996"/>
    <lineage>
        <taxon>Bacteria</taxon>
        <taxon>Bacillati</taxon>
        <taxon>Actinomycetota</taxon>
        <taxon>Actinomycetes</taxon>
        <taxon>Streptosporangiales</taxon>
        <taxon>Streptosporangiaceae</taxon>
        <taxon>Microtetraspora</taxon>
    </lineage>
</organism>
<dbReference type="Pfam" id="PF00903">
    <property type="entry name" value="Glyoxalase"/>
    <property type="match status" value="1"/>
</dbReference>
<accession>A0ABV3GM21</accession>
<dbReference type="PROSITE" id="PS51819">
    <property type="entry name" value="VOC"/>
    <property type="match status" value="1"/>
</dbReference>
<evidence type="ECO:0000313" key="2">
    <source>
        <dbReference type="EMBL" id="MEV0972677.1"/>
    </source>
</evidence>
<sequence length="134" mass="15326">MEVLSSRILIRPRDLGVSHHFYQEVLGLAVYREFGPPHERGIVFFLGQGFLEVSGSPERPPHDDGGRGRNAEIWLQVRDVQAEHRRLLDAGVTVIRPPRTEPWGLVEMWIEDPDGVRIVLVEVPADHPLRQDIR</sequence>
<feature type="domain" description="VOC" evidence="1">
    <location>
        <begin position="2"/>
        <end position="123"/>
    </location>
</feature>
<dbReference type="EMBL" id="JBFALK010000017">
    <property type="protein sequence ID" value="MEV0972677.1"/>
    <property type="molecule type" value="Genomic_DNA"/>
</dbReference>
<dbReference type="InterPro" id="IPR004360">
    <property type="entry name" value="Glyas_Fos-R_dOase_dom"/>
</dbReference>
<dbReference type="Proteomes" id="UP001551675">
    <property type="component" value="Unassembled WGS sequence"/>
</dbReference>
<name>A0ABV3GM21_MICGL</name>
<dbReference type="InterPro" id="IPR029068">
    <property type="entry name" value="Glyas_Bleomycin-R_OHBP_Dase"/>
</dbReference>
<dbReference type="SUPFAM" id="SSF54593">
    <property type="entry name" value="Glyoxalase/Bleomycin resistance protein/Dihydroxybiphenyl dioxygenase"/>
    <property type="match status" value="1"/>
</dbReference>
<gene>
    <name evidence="2" type="ORF">AB0I59_29080</name>
</gene>
<dbReference type="InterPro" id="IPR037523">
    <property type="entry name" value="VOC_core"/>
</dbReference>
<evidence type="ECO:0000259" key="1">
    <source>
        <dbReference type="PROSITE" id="PS51819"/>
    </source>
</evidence>
<keyword evidence="3" id="KW-1185">Reference proteome</keyword>
<reference evidence="2 3" key="1">
    <citation type="submission" date="2024-06" db="EMBL/GenBank/DDBJ databases">
        <title>The Natural Products Discovery Center: Release of the First 8490 Sequenced Strains for Exploring Actinobacteria Biosynthetic Diversity.</title>
        <authorList>
            <person name="Kalkreuter E."/>
            <person name="Kautsar S.A."/>
            <person name="Yang D."/>
            <person name="Bader C.D."/>
            <person name="Teijaro C.N."/>
            <person name="Fluegel L."/>
            <person name="Davis C.M."/>
            <person name="Simpson J.R."/>
            <person name="Lauterbach L."/>
            <person name="Steele A.D."/>
            <person name="Gui C."/>
            <person name="Meng S."/>
            <person name="Li G."/>
            <person name="Viehrig K."/>
            <person name="Ye F."/>
            <person name="Su P."/>
            <person name="Kiefer A.F."/>
            <person name="Nichols A."/>
            <person name="Cepeda A.J."/>
            <person name="Yan W."/>
            <person name="Fan B."/>
            <person name="Jiang Y."/>
            <person name="Adhikari A."/>
            <person name="Zheng C.-J."/>
            <person name="Schuster L."/>
            <person name="Cowan T.M."/>
            <person name="Smanski M.J."/>
            <person name="Chevrette M.G."/>
            <person name="De Carvalho L.P.S."/>
            <person name="Shen B."/>
        </authorList>
    </citation>
    <scope>NUCLEOTIDE SEQUENCE [LARGE SCALE GENOMIC DNA]</scope>
    <source>
        <strain evidence="2 3">NPDC050100</strain>
    </source>
</reference>